<evidence type="ECO:0000313" key="2">
    <source>
        <dbReference type="EMBL" id="OYN91149.1"/>
    </source>
</evidence>
<evidence type="ECO:0000313" key="3">
    <source>
        <dbReference type="Proteomes" id="UP000216300"/>
    </source>
</evidence>
<dbReference type="AlphaFoldDB" id="A0A255EHZ3"/>
<dbReference type="OrthoDB" id="256869at2"/>
<gene>
    <name evidence="2" type="ORF">CGZ91_06730</name>
</gene>
<accession>A0A255EHZ3</accession>
<reference evidence="2 3" key="1">
    <citation type="submission" date="2017-07" db="EMBL/GenBank/DDBJ databases">
        <title>Draft whole genome sequences of clinical Proprionibacteriaceae strains.</title>
        <authorList>
            <person name="Bernier A.-M."/>
            <person name="Bernard K."/>
            <person name="Domingo M.-C."/>
        </authorList>
    </citation>
    <scope>NUCLEOTIDE SEQUENCE [LARGE SCALE GENOMIC DNA]</scope>
    <source>
        <strain evidence="2 3">NML 150081</strain>
    </source>
</reference>
<dbReference type="Proteomes" id="UP000216300">
    <property type="component" value="Unassembled WGS sequence"/>
</dbReference>
<organism evidence="2 3">
    <name type="scientific">Parenemella sanctibonifatiensis</name>
    <dbReference type="NCBI Taxonomy" id="2016505"/>
    <lineage>
        <taxon>Bacteria</taxon>
        <taxon>Bacillati</taxon>
        <taxon>Actinomycetota</taxon>
        <taxon>Actinomycetes</taxon>
        <taxon>Propionibacteriales</taxon>
        <taxon>Propionibacteriaceae</taxon>
        <taxon>Parenemella</taxon>
    </lineage>
</organism>
<dbReference type="InterPro" id="IPR051450">
    <property type="entry name" value="Gfo/Idh/MocA_Oxidoreductases"/>
</dbReference>
<dbReference type="InterPro" id="IPR000683">
    <property type="entry name" value="Gfo/Idh/MocA-like_OxRdtase_N"/>
</dbReference>
<dbReference type="EMBL" id="NMVJ01000006">
    <property type="protein sequence ID" value="OYN91149.1"/>
    <property type="molecule type" value="Genomic_DNA"/>
</dbReference>
<name>A0A255EHZ3_9ACTN</name>
<sequence>MGHTSVTLQQGISTVTSIGLIGIENSHVDHFIRFLNTEERFPGYRATTLVGGEPERRDKLAADGNIDQFVENPADLIGKVDAAIISTRDGSKHAEQAIPLLEAGIPVLVDKPLAASVADAEAMVAAAKKGNTIILSASALRAVDEVAELKKAKETVGEIQAVHVAGPADPNSEYAGLSFYGIHEIEAALELTNEGDFESVDVRRSANGVQAATKLGDILTTIHFITKDEQGQIGFFASVVGSHGLVHSQLNLTKDYNFPLLDLFVKSIEQGSSVFSEEKMLRAVRLLQAITDQL</sequence>
<dbReference type="GO" id="GO:0000166">
    <property type="term" value="F:nucleotide binding"/>
    <property type="evidence" value="ECO:0007669"/>
    <property type="project" value="InterPro"/>
</dbReference>
<dbReference type="PANTHER" id="PTHR43377">
    <property type="entry name" value="BILIVERDIN REDUCTASE A"/>
    <property type="match status" value="1"/>
</dbReference>
<dbReference type="PANTHER" id="PTHR43377:SF8">
    <property type="entry name" value="BLR3664 PROTEIN"/>
    <property type="match status" value="1"/>
</dbReference>
<comment type="caution">
    <text evidence="2">The sequence shown here is derived from an EMBL/GenBank/DDBJ whole genome shotgun (WGS) entry which is preliminary data.</text>
</comment>
<dbReference type="SUPFAM" id="SSF51735">
    <property type="entry name" value="NAD(P)-binding Rossmann-fold domains"/>
    <property type="match status" value="1"/>
</dbReference>
<protein>
    <recommendedName>
        <fullName evidence="1">Gfo/Idh/MocA-like oxidoreductase N-terminal domain-containing protein</fullName>
    </recommendedName>
</protein>
<keyword evidence="3" id="KW-1185">Reference proteome</keyword>
<dbReference type="Pfam" id="PF01408">
    <property type="entry name" value="GFO_IDH_MocA"/>
    <property type="match status" value="1"/>
</dbReference>
<evidence type="ECO:0000259" key="1">
    <source>
        <dbReference type="Pfam" id="PF01408"/>
    </source>
</evidence>
<dbReference type="Gene3D" id="3.40.50.720">
    <property type="entry name" value="NAD(P)-binding Rossmann-like Domain"/>
    <property type="match status" value="1"/>
</dbReference>
<feature type="domain" description="Gfo/Idh/MocA-like oxidoreductase N-terminal" evidence="1">
    <location>
        <begin position="18"/>
        <end position="133"/>
    </location>
</feature>
<proteinExistence type="predicted"/>
<dbReference type="InterPro" id="IPR036291">
    <property type="entry name" value="NAD(P)-bd_dom_sf"/>
</dbReference>